<feature type="compositionally biased region" description="Gly residues" evidence="2">
    <location>
        <begin position="47"/>
        <end position="78"/>
    </location>
</feature>
<evidence type="ECO:0000313" key="4">
    <source>
        <dbReference type="Proteomes" id="UP000650467"/>
    </source>
</evidence>
<feature type="compositionally biased region" description="Acidic residues" evidence="2">
    <location>
        <begin position="29"/>
        <end position="38"/>
    </location>
</feature>
<name>A0A835T4L2_CHLIN</name>
<sequence>MNQVKQEPEEDAGARLAAAQHAGGHGDNGYDEAWDGEVVENGYEDGASGGGGYEDGAGGGGDCEDGPGGGYEDGAGGGEDYERVEEDSEEVDLDELIVEDEEEALAMEREQEDQEEDEGQEGEADAAGPESGEAAGRYRQAGGSESDGEGRNGGGDGGDGGARQRRPPRRGGMAERRQLVHHCFYCGAQGSLNELVGCGACNVLTFSPCCCKRAHISCAAKLPGVLLPGFEALGLWFCGKARKGYPPHTAALHLDVVHGPSDTARQLRAYLAGRAALQAQVAVAPDGEFFQPGRRIAKLARGLVPAPPGTGGGRQYVFEGMLPAAARPAAAAAGAATGATGAAAAALSPMKRAQSGVGSDGGGSAGGPQAGAGGSAASPAKRPRRRAAAAAAAGIQADVRADMQPEARRADPHEVLPARPSPGGAAAADARPQRRPVLAAATPPPHLQQLPLQQQPTGHQQARQAEYAAATCPGASAAIAAELHVRPGAAAGSGAHSPQAWLPLERRAAAEPDTAGAAAAAAAAAAEVAALRAQLEATQRELAEERTGRIRAEARAEFLEEQRRRHEQELREERDKAVEARVTERMLRRQLAELENQAQG</sequence>
<feature type="region of interest" description="Disordered" evidence="2">
    <location>
        <begin position="353"/>
        <end position="433"/>
    </location>
</feature>
<evidence type="ECO:0000256" key="2">
    <source>
        <dbReference type="SAM" id="MobiDB-lite"/>
    </source>
</evidence>
<evidence type="ECO:0000313" key="3">
    <source>
        <dbReference type="EMBL" id="KAG2437281.1"/>
    </source>
</evidence>
<dbReference type="Proteomes" id="UP000650467">
    <property type="component" value="Unassembled WGS sequence"/>
</dbReference>
<evidence type="ECO:0000256" key="1">
    <source>
        <dbReference type="SAM" id="Coils"/>
    </source>
</evidence>
<gene>
    <name evidence="3" type="ORF">HXX76_005940</name>
</gene>
<feature type="compositionally biased region" description="Gly residues" evidence="2">
    <location>
        <begin position="358"/>
        <end position="374"/>
    </location>
</feature>
<keyword evidence="4" id="KW-1185">Reference proteome</keyword>
<feature type="compositionally biased region" description="Low complexity" evidence="2">
    <location>
        <begin position="417"/>
        <end position="433"/>
    </location>
</feature>
<comment type="caution">
    <text evidence="3">The sequence shown here is derived from an EMBL/GenBank/DDBJ whole genome shotgun (WGS) entry which is preliminary data.</text>
</comment>
<dbReference type="OrthoDB" id="550769at2759"/>
<feature type="compositionally biased region" description="Basic and acidic residues" evidence="2">
    <location>
        <begin position="399"/>
        <end position="416"/>
    </location>
</feature>
<feature type="coiled-coil region" evidence="1">
    <location>
        <begin position="521"/>
        <end position="597"/>
    </location>
</feature>
<feature type="compositionally biased region" description="Low complexity" evidence="2">
    <location>
        <begin position="447"/>
        <end position="462"/>
    </location>
</feature>
<feature type="region of interest" description="Disordered" evidence="2">
    <location>
        <begin position="447"/>
        <end position="467"/>
    </location>
</feature>
<feature type="compositionally biased region" description="Gly residues" evidence="2">
    <location>
        <begin position="151"/>
        <end position="161"/>
    </location>
</feature>
<feature type="compositionally biased region" description="Acidic residues" evidence="2">
    <location>
        <begin position="82"/>
        <end position="124"/>
    </location>
</feature>
<dbReference type="EMBL" id="JAEHOC010000011">
    <property type="protein sequence ID" value="KAG2437281.1"/>
    <property type="molecule type" value="Genomic_DNA"/>
</dbReference>
<accession>A0A835T4L2</accession>
<keyword evidence="1" id="KW-0175">Coiled coil</keyword>
<feature type="region of interest" description="Disordered" evidence="2">
    <location>
        <begin position="1"/>
        <end position="173"/>
    </location>
</feature>
<dbReference type="AlphaFoldDB" id="A0A835T4L2"/>
<proteinExistence type="predicted"/>
<organism evidence="3 4">
    <name type="scientific">Chlamydomonas incerta</name>
    <dbReference type="NCBI Taxonomy" id="51695"/>
    <lineage>
        <taxon>Eukaryota</taxon>
        <taxon>Viridiplantae</taxon>
        <taxon>Chlorophyta</taxon>
        <taxon>core chlorophytes</taxon>
        <taxon>Chlorophyceae</taxon>
        <taxon>CS clade</taxon>
        <taxon>Chlamydomonadales</taxon>
        <taxon>Chlamydomonadaceae</taxon>
        <taxon>Chlamydomonas</taxon>
    </lineage>
</organism>
<reference evidence="3" key="1">
    <citation type="journal article" date="2020" name="bioRxiv">
        <title>Comparative genomics of Chlamydomonas.</title>
        <authorList>
            <person name="Craig R.J."/>
            <person name="Hasan A.R."/>
            <person name="Ness R.W."/>
            <person name="Keightley P.D."/>
        </authorList>
    </citation>
    <scope>NUCLEOTIDE SEQUENCE</scope>
    <source>
        <strain evidence="3">SAG 7.73</strain>
    </source>
</reference>
<protein>
    <submittedName>
        <fullName evidence="3">Uncharacterized protein</fullName>
    </submittedName>
</protein>